<sequence>MLVDCKEIQKDEQAAEPARGISRLDVSQHCSADVLTNVLLKPSGLGQIEVGQNKHFYSKGAFNLIQLVLYLLRQTGPAHIFISSYSISEESLATLLRYQEKGDILSIRFLIDNRVRTISPKPFDYLVTAFPDCYRCCALHAKVALIWNEKYCLSVVGSQNATHNPKLERGIIHTEETVFQFDLKTLTDEFYNGTT</sequence>
<name>A0A4S2DA01_9BACE</name>
<dbReference type="EMBL" id="SRYX01000020">
    <property type="protein sequence ID" value="TGY38255.1"/>
    <property type="molecule type" value="Genomic_DNA"/>
</dbReference>
<dbReference type="AlphaFoldDB" id="A0A4S2DA01"/>
<organism evidence="1 2">
    <name type="scientific">Bacteroides caecimuris</name>
    <dbReference type="NCBI Taxonomy" id="1796613"/>
    <lineage>
        <taxon>Bacteria</taxon>
        <taxon>Pseudomonadati</taxon>
        <taxon>Bacteroidota</taxon>
        <taxon>Bacteroidia</taxon>
        <taxon>Bacteroidales</taxon>
        <taxon>Bacteroidaceae</taxon>
        <taxon>Bacteroides</taxon>
    </lineage>
</organism>
<evidence type="ECO:0000313" key="2">
    <source>
        <dbReference type="Proteomes" id="UP000309566"/>
    </source>
</evidence>
<comment type="caution">
    <text evidence="1">The sequence shown here is derived from an EMBL/GenBank/DDBJ whole genome shotgun (WGS) entry which is preliminary data.</text>
</comment>
<proteinExistence type="predicted"/>
<reference evidence="1 2" key="1">
    <citation type="submission" date="2019-04" db="EMBL/GenBank/DDBJ databases">
        <title>Microbes associate with the intestines of laboratory mice.</title>
        <authorList>
            <person name="Navarre W."/>
            <person name="Wong E."/>
            <person name="Huang K."/>
            <person name="Tropini C."/>
            <person name="Ng K."/>
            <person name="Yu B."/>
        </authorList>
    </citation>
    <scope>NUCLEOTIDE SEQUENCE [LARGE SCALE GENOMIC DNA]</scope>
    <source>
        <strain evidence="1 2">NM63_1-25</strain>
    </source>
</reference>
<evidence type="ECO:0008006" key="3">
    <source>
        <dbReference type="Google" id="ProtNLM"/>
    </source>
</evidence>
<dbReference type="RefSeq" id="WP_135999381.1">
    <property type="nucleotide sequence ID" value="NZ_CAJUNY010000010.1"/>
</dbReference>
<dbReference type="Proteomes" id="UP000309566">
    <property type="component" value="Unassembled WGS sequence"/>
</dbReference>
<accession>A0A4S2DA01</accession>
<gene>
    <name evidence="1" type="ORF">E5353_07095</name>
</gene>
<evidence type="ECO:0000313" key="1">
    <source>
        <dbReference type="EMBL" id="TGY38255.1"/>
    </source>
</evidence>
<protein>
    <recommendedName>
        <fullName evidence="3">Phospholipase D-like domain-containing protein</fullName>
    </recommendedName>
</protein>